<dbReference type="PANTHER" id="PTHR47216:SF4">
    <property type="entry name" value="OS01G0859400 PROTEIN"/>
    <property type="match status" value="1"/>
</dbReference>
<name>A0A1F6VKC5_9BACT</name>
<dbReference type="InterPro" id="IPR020422">
    <property type="entry name" value="TYR_PHOSPHATASE_DUAL_dom"/>
</dbReference>
<evidence type="ECO:0000313" key="3">
    <source>
        <dbReference type="EMBL" id="OGI70100.1"/>
    </source>
</evidence>
<dbReference type="InterPro" id="IPR000340">
    <property type="entry name" value="Dual-sp_phosphatase_cat-dom"/>
</dbReference>
<protein>
    <submittedName>
        <fullName evidence="3">Uncharacterized protein</fullName>
    </submittedName>
</protein>
<dbReference type="PROSITE" id="PS50054">
    <property type="entry name" value="TYR_PHOSPHATASE_DUAL"/>
    <property type="match status" value="1"/>
</dbReference>
<reference evidence="3 4" key="1">
    <citation type="journal article" date="2016" name="Nat. Commun.">
        <title>Thousands of microbial genomes shed light on interconnected biogeochemical processes in an aquifer system.</title>
        <authorList>
            <person name="Anantharaman K."/>
            <person name="Brown C.T."/>
            <person name="Hug L.A."/>
            <person name="Sharon I."/>
            <person name="Castelle C.J."/>
            <person name="Probst A.J."/>
            <person name="Thomas B.C."/>
            <person name="Singh A."/>
            <person name="Wilkins M.J."/>
            <person name="Karaoz U."/>
            <person name="Brodie E.L."/>
            <person name="Williams K.H."/>
            <person name="Hubbard S.S."/>
            <person name="Banfield J.F."/>
        </authorList>
    </citation>
    <scope>NUCLEOTIDE SEQUENCE [LARGE SCALE GENOMIC DNA]</scope>
</reference>
<organism evidence="3 4">
    <name type="scientific">Candidatus Nomurabacteria bacterium RIFCSPHIGHO2_01_FULL_42_16</name>
    <dbReference type="NCBI Taxonomy" id="1801743"/>
    <lineage>
        <taxon>Bacteria</taxon>
        <taxon>Candidatus Nomuraibacteriota</taxon>
    </lineage>
</organism>
<dbReference type="PANTHER" id="PTHR47216">
    <property type="match status" value="1"/>
</dbReference>
<evidence type="ECO:0000313" key="4">
    <source>
        <dbReference type="Proteomes" id="UP000178059"/>
    </source>
</evidence>
<feature type="non-terminal residue" evidence="3">
    <location>
        <position position="1"/>
    </location>
</feature>
<dbReference type="SMART" id="SM00195">
    <property type="entry name" value="DSPc"/>
    <property type="match status" value="1"/>
</dbReference>
<dbReference type="EMBL" id="MFTT01000012">
    <property type="protein sequence ID" value="OGI70100.1"/>
    <property type="molecule type" value="Genomic_DNA"/>
</dbReference>
<dbReference type="Gene3D" id="3.90.190.10">
    <property type="entry name" value="Protein tyrosine phosphatase superfamily"/>
    <property type="match status" value="1"/>
</dbReference>
<dbReference type="InterPro" id="IPR029021">
    <property type="entry name" value="Prot-tyrosine_phosphatase-like"/>
</dbReference>
<proteinExistence type="predicted"/>
<dbReference type="PROSITE" id="PS50056">
    <property type="entry name" value="TYR_PHOSPHATASE_2"/>
    <property type="match status" value="1"/>
</dbReference>
<dbReference type="Pfam" id="PF00782">
    <property type="entry name" value="DSPc"/>
    <property type="match status" value="1"/>
</dbReference>
<dbReference type="SUPFAM" id="SSF52799">
    <property type="entry name" value="(Phosphotyrosine protein) phosphatases II"/>
    <property type="match status" value="1"/>
</dbReference>
<evidence type="ECO:0000259" key="2">
    <source>
        <dbReference type="PROSITE" id="PS50056"/>
    </source>
</evidence>
<feature type="domain" description="Tyrosine-protein phosphatase" evidence="1">
    <location>
        <begin position="48"/>
        <end position="189"/>
    </location>
</feature>
<feature type="domain" description="Tyrosine specific protein phosphatases" evidence="2">
    <location>
        <begin position="110"/>
        <end position="178"/>
    </location>
</feature>
<dbReference type="Proteomes" id="UP000178059">
    <property type="component" value="Unassembled WGS sequence"/>
</dbReference>
<comment type="caution">
    <text evidence="3">The sequence shown here is derived from an EMBL/GenBank/DDBJ whole genome shotgun (WGS) entry which is preliminary data.</text>
</comment>
<evidence type="ECO:0000259" key="1">
    <source>
        <dbReference type="PROSITE" id="PS50054"/>
    </source>
</evidence>
<sequence>GLCGGVPFFYNTEDKTFLCGEASLEELKKWATGGIMKGAHSPVIGELDFNYITDGIYIGTNQCCQTHFDEKLRKEGIEVDFSLEENRVDAPFGVKYYFWIPIANHSAPTMEHLDSASAILDKFVSLGKKIYLHCKNGHGRAPTVMAAYLVKKGKTPEEAIEIIKKQRPTIHLEESQLQALTNYQKNIKS</sequence>
<accession>A0A1F6VKC5</accession>
<gene>
    <name evidence="3" type="ORF">A2824_02065</name>
</gene>
<dbReference type="InterPro" id="IPR000387">
    <property type="entry name" value="Tyr_Pase_dom"/>
</dbReference>
<dbReference type="AlphaFoldDB" id="A0A1F6VKC5"/>
<dbReference type="STRING" id="1801743.A2824_02065"/>